<dbReference type="SMART" id="SM00028">
    <property type="entry name" value="TPR"/>
    <property type="match status" value="6"/>
</dbReference>
<organism evidence="2">
    <name type="scientific">Chromera velia CCMP2878</name>
    <dbReference type="NCBI Taxonomy" id="1169474"/>
    <lineage>
        <taxon>Eukaryota</taxon>
        <taxon>Sar</taxon>
        <taxon>Alveolata</taxon>
        <taxon>Colpodellida</taxon>
        <taxon>Chromeraceae</taxon>
        <taxon>Chromera</taxon>
    </lineage>
</organism>
<keyword evidence="1" id="KW-0802">TPR repeat</keyword>
<dbReference type="PROSITE" id="PS50005">
    <property type="entry name" value="TPR"/>
    <property type="match status" value="1"/>
</dbReference>
<name>A0A0G4F4S4_9ALVE</name>
<proteinExistence type="predicted"/>
<dbReference type="VEuPathDB" id="CryptoDB:Cvel_15076"/>
<gene>
    <name evidence="2" type="ORF">Cvel_15076</name>
</gene>
<dbReference type="EMBL" id="CDMZ01000109">
    <property type="protein sequence ID" value="CEM06824.1"/>
    <property type="molecule type" value="Genomic_DNA"/>
</dbReference>
<dbReference type="PANTHER" id="PTHR46082:SF6">
    <property type="entry name" value="AAA+ ATPASE DOMAIN-CONTAINING PROTEIN-RELATED"/>
    <property type="match status" value="1"/>
</dbReference>
<dbReference type="Pfam" id="PF13374">
    <property type="entry name" value="TPR_10"/>
    <property type="match status" value="3"/>
</dbReference>
<reference evidence="2" key="1">
    <citation type="submission" date="2014-11" db="EMBL/GenBank/DDBJ databases">
        <authorList>
            <person name="Otto D Thomas"/>
            <person name="Naeem Raeece"/>
        </authorList>
    </citation>
    <scope>NUCLEOTIDE SEQUENCE</scope>
</reference>
<dbReference type="InterPro" id="IPR011990">
    <property type="entry name" value="TPR-like_helical_dom_sf"/>
</dbReference>
<dbReference type="AlphaFoldDB" id="A0A0G4F4S4"/>
<accession>A0A0G4F4S4</accession>
<evidence type="ECO:0000313" key="2">
    <source>
        <dbReference type="EMBL" id="CEM06824.1"/>
    </source>
</evidence>
<dbReference type="PANTHER" id="PTHR46082">
    <property type="entry name" value="ATP/GTP-BINDING PROTEIN-RELATED"/>
    <property type="match status" value="1"/>
</dbReference>
<feature type="repeat" description="TPR" evidence="1">
    <location>
        <begin position="199"/>
        <end position="232"/>
    </location>
</feature>
<dbReference type="InterPro" id="IPR019734">
    <property type="entry name" value="TPR_rpt"/>
</dbReference>
<sequence>MFCASQNLLAGVYRDPSITKTSDPQGCAARKEDTDRIFDDALASVSELLLYCSPLRGKWKAPNHPFLLPSKGEPPADWVRSGPGAMTRAWCMFEIVTALGKGCELHVVLSPSDTKGFTDLLLNNFDKIAGMVAGLNAEEAQISKVEDREYILGKVEGLQGGLGTVTATACDALRKWLVEQGQRAVEGLTDRKRKGPKGSTLLNNLGLLLQDQGDLQGAEKLLREALEVRRQTLGDRHPHTLISINHLGMLLNDQGDLQGAEKLLREALEVRRQTLGDRHPHTLISINHLGMLLNDQGDLQGAEKLLREALEVRRQTLGDRHPHTLISINHLGMLLNDQGDLQGAEKLLREALEVRRQTLGDRHPHTLISINHLGMLLNDQGDLQGAEKLLREALEVRRQTLGDRHPHTLISINHLGMLLNDQGDLQGAEKLLREALEVRRQTLGDRHPHTLISINHLGMLLNDQGDLQGAEKLL</sequence>
<dbReference type="SUPFAM" id="SSF48452">
    <property type="entry name" value="TPR-like"/>
    <property type="match status" value="2"/>
</dbReference>
<protein>
    <submittedName>
        <fullName evidence="2">Uncharacterized protein</fullName>
    </submittedName>
</protein>
<evidence type="ECO:0000256" key="1">
    <source>
        <dbReference type="PROSITE-ProRule" id="PRU00339"/>
    </source>
</evidence>
<dbReference type="PhylomeDB" id="A0A0G4F4S4"/>
<dbReference type="InterPro" id="IPR053137">
    <property type="entry name" value="NLR-like"/>
</dbReference>
<dbReference type="Gene3D" id="1.25.40.10">
    <property type="entry name" value="Tetratricopeptide repeat domain"/>
    <property type="match status" value="4"/>
</dbReference>
<dbReference type="Pfam" id="PF13424">
    <property type="entry name" value="TPR_12"/>
    <property type="match status" value="2"/>
</dbReference>